<keyword evidence="4" id="KW-1185">Reference proteome</keyword>
<sequence>MFASDAPDVIPTIQVPSGGIITGTSVTLTCTVSGGNPLVTLTWDCAGIKSNNTAGSTASYDVTFSVDKSYNNKVCTCSATHPVSSYRPSVQHILVVYYAPAVSPTIQAPSDGIITGTSVTLTCTVSGGNPLVTLTWDCAGIKSNNTAGSTASYDVTFSVDKSSNNKVCTCSATHPIMSYRPSVQHRLVVYYAPDVKPLIQQTPTGDILAGNEITLTCTVLGGNPLVTLFWNCTGIKSNKTAGTTASYDVTFAVDRSYNNKVCKCSATHPILSYRPSVQHRLVVYYAPAVSPTILAPSGGIITGTSVTLTCTVSGGNPLVVLTWDCAGIKSNNTAGTTASYDVTFDSDKSFNNKVCTCSATHPVSSYRPIAQHRLAVYFKPFLDTTSFNSPEEKATSENDNLFITVSVKSNPHPIIKWTFIAKDNIGGCNNTTINSTSMNVGLHTSSNISIDNLKKNQFGQYTFTASNVVGIFVRKFSVLGKVSNGEDMLALKEDNSGILSAGIASLVVGLLFFVAATILIFRKRFKKTYTKSYNANTYEECGNASNAAAYQNIENMKSGNELKIAYGHKKAEKNMGIYDNMNI</sequence>
<dbReference type="OrthoDB" id="6153876at2759"/>
<dbReference type="SUPFAM" id="SSF48726">
    <property type="entry name" value="Immunoglobulin"/>
    <property type="match status" value="4"/>
</dbReference>
<dbReference type="PANTHER" id="PTHR45889:SF8">
    <property type="entry name" value="IG-LIKE DOMAIN-CONTAINING PROTEIN"/>
    <property type="match status" value="1"/>
</dbReference>
<dbReference type="InterPro" id="IPR007110">
    <property type="entry name" value="Ig-like_dom"/>
</dbReference>
<comment type="caution">
    <text evidence="3">The sequence shown here is derived from an EMBL/GenBank/DDBJ whole genome shotgun (WGS) entry which is preliminary data.</text>
</comment>
<gene>
    <name evidence="3" type="ORF">MGAL_10B039651</name>
</gene>
<dbReference type="PANTHER" id="PTHR45889">
    <property type="entry name" value="IG-LIKE DOMAIN-CONTAINING PROTEIN"/>
    <property type="match status" value="1"/>
</dbReference>
<protein>
    <recommendedName>
        <fullName evidence="2">Ig-like domain-containing protein</fullName>
    </recommendedName>
</protein>
<keyword evidence="1" id="KW-1133">Transmembrane helix</keyword>
<reference evidence="3" key="1">
    <citation type="submission" date="2018-11" db="EMBL/GenBank/DDBJ databases">
        <authorList>
            <person name="Alioto T."/>
            <person name="Alioto T."/>
        </authorList>
    </citation>
    <scope>NUCLEOTIDE SEQUENCE</scope>
</reference>
<accession>A0A8B6BX94</accession>
<proteinExistence type="predicted"/>
<organism evidence="3 4">
    <name type="scientific">Mytilus galloprovincialis</name>
    <name type="common">Mediterranean mussel</name>
    <dbReference type="NCBI Taxonomy" id="29158"/>
    <lineage>
        <taxon>Eukaryota</taxon>
        <taxon>Metazoa</taxon>
        <taxon>Spiralia</taxon>
        <taxon>Lophotrochozoa</taxon>
        <taxon>Mollusca</taxon>
        <taxon>Bivalvia</taxon>
        <taxon>Autobranchia</taxon>
        <taxon>Pteriomorphia</taxon>
        <taxon>Mytilida</taxon>
        <taxon>Mytiloidea</taxon>
        <taxon>Mytilidae</taxon>
        <taxon>Mytilinae</taxon>
        <taxon>Mytilus</taxon>
    </lineage>
</organism>
<dbReference type="AlphaFoldDB" id="A0A8B6BX94"/>
<feature type="domain" description="Ig-like" evidence="2">
    <location>
        <begin position="100"/>
        <end position="184"/>
    </location>
</feature>
<keyword evidence="1" id="KW-0472">Membrane</keyword>
<dbReference type="EMBL" id="UYJE01000855">
    <property type="protein sequence ID" value="VDH97101.1"/>
    <property type="molecule type" value="Genomic_DNA"/>
</dbReference>
<feature type="domain" description="Ig-like" evidence="2">
    <location>
        <begin position="287"/>
        <end position="375"/>
    </location>
</feature>
<feature type="domain" description="Ig-like" evidence="2">
    <location>
        <begin position="7"/>
        <end position="91"/>
    </location>
</feature>
<feature type="transmembrane region" description="Helical" evidence="1">
    <location>
        <begin position="498"/>
        <end position="521"/>
    </location>
</feature>
<dbReference type="InterPro" id="IPR036179">
    <property type="entry name" value="Ig-like_dom_sf"/>
</dbReference>
<evidence type="ECO:0000259" key="2">
    <source>
        <dbReference type="PROSITE" id="PS50835"/>
    </source>
</evidence>
<dbReference type="Proteomes" id="UP000596742">
    <property type="component" value="Unassembled WGS sequence"/>
</dbReference>
<feature type="domain" description="Ig-like" evidence="2">
    <location>
        <begin position="193"/>
        <end position="278"/>
    </location>
</feature>
<evidence type="ECO:0000256" key="1">
    <source>
        <dbReference type="SAM" id="Phobius"/>
    </source>
</evidence>
<name>A0A8B6BX94_MYTGA</name>
<dbReference type="InterPro" id="IPR013783">
    <property type="entry name" value="Ig-like_fold"/>
</dbReference>
<dbReference type="Gene3D" id="2.60.40.10">
    <property type="entry name" value="Immunoglobulins"/>
    <property type="match status" value="5"/>
</dbReference>
<keyword evidence="1" id="KW-0812">Transmembrane</keyword>
<evidence type="ECO:0000313" key="3">
    <source>
        <dbReference type="EMBL" id="VDH97101.1"/>
    </source>
</evidence>
<dbReference type="PROSITE" id="PS50835">
    <property type="entry name" value="IG_LIKE"/>
    <property type="match status" value="4"/>
</dbReference>
<evidence type="ECO:0000313" key="4">
    <source>
        <dbReference type="Proteomes" id="UP000596742"/>
    </source>
</evidence>